<accession>A0A0N4WP42</accession>
<evidence type="ECO:0000313" key="3">
    <source>
        <dbReference type="WBParaSite" id="HPLM_0001310901-mRNA-1"/>
    </source>
</evidence>
<protein>
    <submittedName>
        <fullName evidence="3">Biogenesis of lysosome-related organelles complex 1 subunit 2</fullName>
    </submittedName>
</protein>
<dbReference type="EMBL" id="UZAF01018080">
    <property type="protein sequence ID" value="VDO47835.1"/>
    <property type="molecule type" value="Genomic_DNA"/>
</dbReference>
<gene>
    <name evidence="1" type="ORF">HPLM_LOCUS13101</name>
</gene>
<organism evidence="3">
    <name type="scientific">Haemonchus placei</name>
    <name type="common">Barber's pole worm</name>
    <dbReference type="NCBI Taxonomy" id="6290"/>
    <lineage>
        <taxon>Eukaryota</taxon>
        <taxon>Metazoa</taxon>
        <taxon>Ecdysozoa</taxon>
        <taxon>Nematoda</taxon>
        <taxon>Chromadorea</taxon>
        <taxon>Rhabditida</taxon>
        <taxon>Rhabditina</taxon>
        <taxon>Rhabditomorpha</taxon>
        <taxon>Strongyloidea</taxon>
        <taxon>Trichostrongylidae</taxon>
        <taxon>Haemonchus</taxon>
    </lineage>
</organism>
<dbReference type="Pfam" id="PF03564">
    <property type="entry name" value="DUF1759"/>
    <property type="match status" value="1"/>
</dbReference>
<dbReference type="WBParaSite" id="HPLM_0001310901-mRNA-1">
    <property type="protein sequence ID" value="HPLM_0001310901-mRNA-1"/>
    <property type="gene ID" value="HPLM_0001310901"/>
</dbReference>
<dbReference type="AlphaFoldDB" id="A0A0N4WP42"/>
<dbReference type="Proteomes" id="UP000268014">
    <property type="component" value="Unassembled WGS sequence"/>
</dbReference>
<reference evidence="3" key="1">
    <citation type="submission" date="2017-02" db="UniProtKB">
        <authorList>
            <consortium name="WormBaseParasite"/>
        </authorList>
    </citation>
    <scope>IDENTIFICATION</scope>
</reference>
<sequence length="142" mass="16098">MIQSEISNADCALEKYVKTADDLSSDIPRLDEILQKVQSNSVAAQELLQTARTAITTLNVLYVELQEAEECTSGLQKMKMAKIKLAPIPIPKFSGKIWEWETFWGAFEHSVHSQDIDDIYKMNYLLNALQGEAKESTKQFEI</sequence>
<reference evidence="1 2" key="2">
    <citation type="submission" date="2018-11" db="EMBL/GenBank/DDBJ databases">
        <authorList>
            <consortium name="Pathogen Informatics"/>
        </authorList>
    </citation>
    <scope>NUCLEOTIDE SEQUENCE [LARGE SCALE GENOMIC DNA]</scope>
    <source>
        <strain evidence="1 2">MHpl1</strain>
    </source>
</reference>
<evidence type="ECO:0000313" key="1">
    <source>
        <dbReference type="EMBL" id="VDO47835.1"/>
    </source>
</evidence>
<dbReference type="InterPro" id="IPR005312">
    <property type="entry name" value="DUF1759"/>
</dbReference>
<proteinExistence type="predicted"/>
<dbReference type="OrthoDB" id="5864015at2759"/>
<keyword evidence="2" id="KW-1185">Reference proteome</keyword>
<name>A0A0N4WP42_HAEPC</name>
<dbReference type="OMA" id="EIWEWES"/>
<evidence type="ECO:0000313" key="2">
    <source>
        <dbReference type="Proteomes" id="UP000268014"/>
    </source>
</evidence>